<dbReference type="PANTHER" id="PTHR42916:SF1">
    <property type="entry name" value="PROTEIN PHYLLO, CHLOROPLASTIC"/>
    <property type="match status" value="1"/>
</dbReference>
<comment type="cofactor">
    <cofactor evidence="7">
        <name>thiamine diphosphate</name>
        <dbReference type="ChEBI" id="CHEBI:58937"/>
    </cofactor>
    <text evidence="7">Binds 1 thiamine pyrophosphate per subunit.</text>
</comment>
<keyword evidence="5 7" id="KW-0786">Thiamine pyrophosphate</keyword>
<dbReference type="GO" id="GO:0030145">
    <property type="term" value="F:manganese ion binding"/>
    <property type="evidence" value="ECO:0007669"/>
    <property type="project" value="UniProtKB-UniRule"/>
</dbReference>
<comment type="catalytic activity">
    <reaction evidence="7">
        <text>isochorismate + 2-oxoglutarate + H(+) = 5-enolpyruvoyl-6-hydroxy-2-succinyl-cyclohex-3-ene-1-carboxylate + CO2</text>
        <dbReference type="Rhea" id="RHEA:25593"/>
        <dbReference type="ChEBI" id="CHEBI:15378"/>
        <dbReference type="ChEBI" id="CHEBI:16526"/>
        <dbReference type="ChEBI" id="CHEBI:16810"/>
        <dbReference type="ChEBI" id="CHEBI:29780"/>
        <dbReference type="ChEBI" id="CHEBI:58818"/>
        <dbReference type="EC" id="2.2.1.9"/>
    </reaction>
</comment>
<gene>
    <name evidence="7" type="primary">menD</name>
    <name evidence="11" type="ORF">HNQ34_003352</name>
</gene>
<dbReference type="InterPro" id="IPR032264">
    <property type="entry name" value="MenD_middle"/>
</dbReference>
<keyword evidence="12" id="KW-1185">Reference proteome</keyword>
<dbReference type="InterPro" id="IPR012001">
    <property type="entry name" value="Thiamin_PyroP_enz_TPP-bd_dom"/>
</dbReference>
<dbReference type="AlphaFoldDB" id="A0A7W8MWS2"/>
<dbReference type="GO" id="GO:0030976">
    <property type="term" value="F:thiamine pyrophosphate binding"/>
    <property type="evidence" value="ECO:0007669"/>
    <property type="project" value="UniProtKB-UniRule"/>
</dbReference>
<evidence type="ECO:0000256" key="2">
    <source>
        <dbReference type="ARBA" id="ARBA00022679"/>
    </source>
</evidence>
<dbReference type="EC" id="2.2.1.9" evidence="7"/>
<organism evidence="11 12">
    <name type="scientific">Anoxybacteroides tepidamans</name>
    <dbReference type="NCBI Taxonomy" id="265948"/>
    <lineage>
        <taxon>Bacteria</taxon>
        <taxon>Bacillati</taxon>
        <taxon>Bacillota</taxon>
        <taxon>Bacilli</taxon>
        <taxon>Bacillales</taxon>
        <taxon>Anoxybacillaceae</taxon>
        <taxon>Anoxybacteroides</taxon>
    </lineage>
</organism>
<dbReference type="HAMAP" id="MF_01659">
    <property type="entry name" value="MenD"/>
    <property type="match status" value="1"/>
</dbReference>
<dbReference type="GO" id="GO:0009234">
    <property type="term" value="P:menaquinone biosynthetic process"/>
    <property type="evidence" value="ECO:0007669"/>
    <property type="project" value="UniProtKB-UniRule"/>
</dbReference>
<keyword evidence="6 7" id="KW-0464">Manganese</keyword>
<comment type="pathway">
    <text evidence="7">Quinol/quinone metabolism; 1,4-dihydroxy-2-naphthoate biosynthesis; 1,4-dihydroxy-2-naphthoate from chorismate: step 2/7.</text>
</comment>
<feature type="domain" description="Thiamine pyrophosphate enzyme TPP-binding" evidence="8">
    <location>
        <begin position="438"/>
        <end position="551"/>
    </location>
</feature>
<comment type="pathway">
    <text evidence="7">Quinol/quinone metabolism; menaquinone biosynthesis.</text>
</comment>
<dbReference type="Gene3D" id="3.40.50.970">
    <property type="match status" value="2"/>
</dbReference>
<dbReference type="PANTHER" id="PTHR42916">
    <property type="entry name" value="2-SUCCINYL-5-ENOLPYRUVYL-6-HYDROXY-3-CYCLOHEXENE-1-CARBOXYLATE SYNTHASE"/>
    <property type="match status" value="1"/>
</dbReference>
<evidence type="ECO:0000259" key="10">
    <source>
        <dbReference type="Pfam" id="PF16582"/>
    </source>
</evidence>
<name>A0A7W8MWS2_9BACL</name>
<evidence type="ECO:0000259" key="8">
    <source>
        <dbReference type="Pfam" id="PF02775"/>
    </source>
</evidence>
<evidence type="ECO:0000256" key="3">
    <source>
        <dbReference type="ARBA" id="ARBA00022723"/>
    </source>
</evidence>
<dbReference type="Pfam" id="PF02775">
    <property type="entry name" value="TPP_enzyme_C"/>
    <property type="match status" value="1"/>
</dbReference>
<comment type="function">
    <text evidence="7">Catalyzes the thiamine diphosphate-dependent decarboxylation of 2-oxoglutarate and the subsequent addition of the resulting succinic semialdehyde-thiamine pyrophosphate anion to isochorismate to yield 2-succinyl-5-enolpyruvyl-6-hydroxy-3-cyclohexene-1-carboxylate (SEPHCHC).</text>
</comment>
<comment type="similarity">
    <text evidence="7">Belongs to the TPP enzyme family. MenD subfamily.</text>
</comment>
<dbReference type="Pfam" id="PF02776">
    <property type="entry name" value="TPP_enzyme_N"/>
    <property type="match status" value="1"/>
</dbReference>
<dbReference type="NCBIfam" id="TIGR00173">
    <property type="entry name" value="menD"/>
    <property type="match status" value="1"/>
</dbReference>
<dbReference type="InterPro" id="IPR029061">
    <property type="entry name" value="THDP-binding"/>
</dbReference>
<sequence>MNNDLTLYVAAFVDELVKVGVQDVVVSPGSRSTPFAIVMAEHPAINVHMNIDERSASFFALGMAKAKRKPVALLCTSGTAVANYLPAIVEAYYSRVPLIVLTADRPHELRDVGAPQAIDQIHIYGKHVKWFVEMALPESSNEMLRYVRMMAARAAAVAMTAPQGPVHLNFPLREPLMPTITEQTWSQIEAKEPSYIHVTIGKKTLEDEQFRQLYEQLAHVEKGWIVCGDIDKPGFAEAVTKLAEALHYPILADPLSQLRSGTHTKDYIVESYDAILKDETIAKILLPDVVIRFGSMPVSKPLLMILKRHPSIAQIVVDGESGWREPTYTASQMIYCDETEFCSRLAQFSTPLPRKSEWAETWRYVNKIAKEVLLEVKKENALFEGKVFIELTELLPEQSLLFVGNSMPIRDADTFFMANGKQIRVMANRGANGIDGIVSSALGASVVAEPLVLVIGDLSFYHDLNGLLAAKLHRLNATIIVINNNGGGIFSFLPQAKHKKHFETLFGTPTDLQFEHVVRMYDGDYQNVTAWDEFRYYVKRSTESEGLHVIELRTSREENVAKHRFLWDRVSQEIRKFLKKRRTQ</sequence>
<evidence type="ECO:0000256" key="6">
    <source>
        <dbReference type="ARBA" id="ARBA00023211"/>
    </source>
</evidence>
<protein>
    <recommendedName>
        <fullName evidence="7">2-succinyl-5-enolpyruvyl-6-hydroxy-3-cyclohexene-1-carboxylate synthase</fullName>
        <shortName evidence="7">SEPHCHC synthase</shortName>
        <ecNumber evidence="7">2.2.1.9</ecNumber>
    </recommendedName>
    <alternativeName>
        <fullName evidence="7">Menaquinone biosynthesis protein MenD</fullName>
    </alternativeName>
</protein>
<dbReference type="CDD" id="cd02009">
    <property type="entry name" value="TPP_SHCHC_synthase"/>
    <property type="match status" value="1"/>
</dbReference>
<dbReference type="EMBL" id="JACHEP010000033">
    <property type="protein sequence ID" value="MBB5326233.1"/>
    <property type="molecule type" value="Genomic_DNA"/>
</dbReference>
<dbReference type="Pfam" id="PF16582">
    <property type="entry name" value="TPP_enzyme_M_2"/>
    <property type="match status" value="1"/>
</dbReference>
<dbReference type="GO" id="GO:0070204">
    <property type="term" value="F:2-succinyl-5-enolpyruvyl-6-hydroxy-3-cyclohexene-1-carboxylic-acid synthase activity"/>
    <property type="evidence" value="ECO:0007669"/>
    <property type="project" value="UniProtKB-UniRule"/>
</dbReference>
<dbReference type="RefSeq" id="WP_183256392.1">
    <property type="nucleotide sequence ID" value="NZ_JACHEP010000033.1"/>
</dbReference>
<dbReference type="InterPro" id="IPR011766">
    <property type="entry name" value="TPP_enzyme_TPP-bd"/>
</dbReference>
<evidence type="ECO:0000256" key="1">
    <source>
        <dbReference type="ARBA" id="ARBA00022428"/>
    </source>
</evidence>
<reference evidence="11 12" key="1">
    <citation type="submission" date="2020-08" db="EMBL/GenBank/DDBJ databases">
        <title>Genomic Encyclopedia of Type Strains, Phase IV (KMG-IV): sequencing the most valuable type-strain genomes for metagenomic binning, comparative biology and taxonomic classification.</title>
        <authorList>
            <person name="Goeker M."/>
        </authorList>
    </citation>
    <scope>NUCLEOTIDE SEQUENCE [LARGE SCALE GENOMIC DNA]</scope>
    <source>
        <strain evidence="11 12">DSM 16325</strain>
    </source>
</reference>
<keyword evidence="2 7" id="KW-0808">Transferase</keyword>
<evidence type="ECO:0000256" key="4">
    <source>
        <dbReference type="ARBA" id="ARBA00022842"/>
    </source>
</evidence>
<feature type="domain" description="Menaquinone biosynthesis protein MenD middle" evidence="10">
    <location>
        <begin position="219"/>
        <end position="403"/>
    </location>
</feature>
<dbReference type="PIRSF" id="PIRSF004983">
    <property type="entry name" value="MenD"/>
    <property type="match status" value="1"/>
</dbReference>
<keyword evidence="4 7" id="KW-0460">Magnesium</keyword>
<evidence type="ECO:0000256" key="7">
    <source>
        <dbReference type="HAMAP-Rule" id="MF_01659"/>
    </source>
</evidence>
<evidence type="ECO:0000259" key="9">
    <source>
        <dbReference type="Pfam" id="PF02776"/>
    </source>
</evidence>
<dbReference type="UniPathway" id="UPA01057">
    <property type="reaction ID" value="UER00164"/>
</dbReference>
<accession>A0A7W8MWS2</accession>
<evidence type="ECO:0000313" key="11">
    <source>
        <dbReference type="EMBL" id="MBB5326233.1"/>
    </source>
</evidence>
<comment type="subunit">
    <text evidence="7">Homodimer.</text>
</comment>
<dbReference type="CDD" id="cd07037">
    <property type="entry name" value="TPP_PYR_MenD"/>
    <property type="match status" value="1"/>
</dbReference>
<dbReference type="InterPro" id="IPR029035">
    <property type="entry name" value="DHS-like_NAD/FAD-binding_dom"/>
</dbReference>
<evidence type="ECO:0000256" key="5">
    <source>
        <dbReference type="ARBA" id="ARBA00023052"/>
    </source>
</evidence>
<dbReference type="SUPFAM" id="SSF52467">
    <property type="entry name" value="DHS-like NAD/FAD-binding domain"/>
    <property type="match status" value="1"/>
</dbReference>
<evidence type="ECO:0000313" key="12">
    <source>
        <dbReference type="Proteomes" id="UP000520011"/>
    </source>
</evidence>
<proteinExistence type="inferred from homology"/>
<dbReference type="Gene3D" id="3.40.50.1220">
    <property type="entry name" value="TPP-binding domain"/>
    <property type="match status" value="1"/>
</dbReference>
<comment type="caution">
    <text evidence="11">The sequence shown here is derived from an EMBL/GenBank/DDBJ whole genome shotgun (WGS) entry which is preliminary data.</text>
</comment>
<dbReference type="SUPFAM" id="SSF52518">
    <property type="entry name" value="Thiamin diphosphate-binding fold (THDP-binding)"/>
    <property type="match status" value="2"/>
</dbReference>
<dbReference type="UniPathway" id="UPA00079"/>
<comment type="cofactor">
    <cofactor evidence="7">
        <name>Mg(2+)</name>
        <dbReference type="ChEBI" id="CHEBI:18420"/>
    </cofactor>
    <cofactor evidence="7">
        <name>Mn(2+)</name>
        <dbReference type="ChEBI" id="CHEBI:29035"/>
    </cofactor>
</comment>
<feature type="domain" description="Thiamine pyrophosphate enzyme N-terminal TPP-binding" evidence="9">
    <location>
        <begin position="10"/>
        <end position="122"/>
    </location>
</feature>
<dbReference type="GO" id="GO:0000287">
    <property type="term" value="F:magnesium ion binding"/>
    <property type="evidence" value="ECO:0007669"/>
    <property type="project" value="UniProtKB-UniRule"/>
</dbReference>
<keyword evidence="3 7" id="KW-0479">Metal-binding</keyword>
<keyword evidence="1 7" id="KW-0474">Menaquinone biosynthesis</keyword>
<dbReference type="InterPro" id="IPR004433">
    <property type="entry name" value="MenaQ_synth_MenD"/>
</dbReference>
<dbReference type="Proteomes" id="UP000520011">
    <property type="component" value="Unassembled WGS sequence"/>
</dbReference>